<evidence type="ECO:0000256" key="1">
    <source>
        <dbReference type="SAM" id="Phobius"/>
    </source>
</evidence>
<evidence type="ECO:0000313" key="2">
    <source>
        <dbReference type="EMBL" id="QEU11549.1"/>
    </source>
</evidence>
<evidence type="ECO:0008006" key="4">
    <source>
        <dbReference type="Google" id="ProtNLM"/>
    </source>
</evidence>
<keyword evidence="1" id="KW-1133">Transmembrane helix</keyword>
<dbReference type="Proteomes" id="UP000323865">
    <property type="component" value="Chromosome"/>
</dbReference>
<feature type="transmembrane region" description="Helical" evidence="1">
    <location>
        <begin position="85"/>
        <end position="105"/>
    </location>
</feature>
<sequence length="144" mass="15291">MTSHHGASEAEATFNRVTHPLRRVSALLLVLEALLLGGAALYALVTLPAQAADLKTVAVGLAVFLGIFALMVGFAARSLMKRGRYGVSFGVTWQLFQALVGGSLIRGGLLWAGFGALALAAALFVLLLRPENRPDRELFVDDDT</sequence>
<dbReference type="EMBL" id="CP044108">
    <property type="protein sequence ID" value="QEU11549.1"/>
    <property type="molecule type" value="Genomic_DNA"/>
</dbReference>
<organism evidence="2 3">
    <name type="scientific">Dermabacter vaginalis</name>
    <dbReference type="NCBI Taxonomy" id="1630135"/>
    <lineage>
        <taxon>Bacteria</taxon>
        <taxon>Bacillati</taxon>
        <taxon>Actinomycetota</taxon>
        <taxon>Actinomycetes</taxon>
        <taxon>Micrococcales</taxon>
        <taxon>Dermabacteraceae</taxon>
        <taxon>Dermabacter</taxon>
    </lineage>
</organism>
<gene>
    <name evidence="2" type="ORF">FOB48_04065</name>
</gene>
<keyword evidence="1" id="KW-0812">Transmembrane</keyword>
<keyword evidence="3" id="KW-1185">Reference proteome</keyword>
<name>A0ABX6A3V8_9MICO</name>
<proteinExistence type="predicted"/>
<reference evidence="2 3" key="1">
    <citation type="submission" date="2019-09" db="EMBL/GenBank/DDBJ databases">
        <title>FDA dAtabase for Regulatory Grade micrObial Sequences (FDA-ARGOS): Supporting development and validation of Infectious Disease Dx tests.</title>
        <authorList>
            <person name="Sciortino C."/>
            <person name="Tallon L."/>
            <person name="Sadzewicz L."/>
            <person name="Vavikolanu K."/>
            <person name="Mehta A."/>
            <person name="Aluvathingal J."/>
            <person name="Nadendla S."/>
            <person name="Nandy P."/>
            <person name="Geyer C."/>
            <person name="Yan Y."/>
            <person name="Sichtig H."/>
        </authorList>
    </citation>
    <scope>NUCLEOTIDE SEQUENCE [LARGE SCALE GENOMIC DNA]</scope>
    <source>
        <strain evidence="2 3">FDAARGOS_640</strain>
    </source>
</reference>
<feature type="transmembrane region" description="Helical" evidence="1">
    <location>
        <begin position="57"/>
        <end position="76"/>
    </location>
</feature>
<dbReference type="RefSeq" id="WP_126846515.1">
    <property type="nucleotide sequence ID" value="NZ_CP044108.1"/>
</dbReference>
<feature type="transmembrane region" description="Helical" evidence="1">
    <location>
        <begin position="24"/>
        <end position="45"/>
    </location>
</feature>
<feature type="transmembrane region" description="Helical" evidence="1">
    <location>
        <begin position="111"/>
        <end position="128"/>
    </location>
</feature>
<accession>A0ABX6A3V8</accession>
<evidence type="ECO:0000313" key="3">
    <source>
        <dbReference type="Proteomes" id="UP000323865"/>
    </source>
</evidence>
<protein>
    <recommendedName>
        <fullName evidence="4">Integral membrane protein</fullName>
    </recommendedName>
</protein>
<keyword evidence="1" id="KW-0472">Membrane</keyword>